<dbReference type="Proteomes" id="UP000807504">
    <property type="component" value="Unassembled WGS sequence"/>
</dbReference>
<reference evidence="1" key="2">
    <citation type="submission" date="2020-06" db="EMBL/GenBank/DDBJ databases">
        <authorList>
            <person name="Sheffer M."/>
        </authorList>
    </citation>
    <scope>NUCLEOTIDE SEQUENCE</scope>
</reference>
<name>A0A8T0ECJ2_ARGBR</name>
<reference evidence="1" key="1">
    <citation type="journal article" date="2020" name="bioRxiv">
        <title>Chromosome-level reference genome of the European wasp spider Argiope bruennichi: a resource for studies on range expansion and evolutionary adaptation.</title>
        <authorList>
            <person name="Sheffer M.M."/>
            <person name="Hoppe A."/>
            <person name="Krehenwinkel H."/>
            <person name="Uhl G."/>
            <person name="Kuss A.W."/>
            <person name="Jensen L."/>
            <person name="Jensen C."/>
            <person name="Gillespie R.G."/>
            <person name="Hoff K.J."/>
            <person name="Prost S."/>
        </authorList>
    </citation>
    <scope>NUCLEOTIDE SEQUENCE</scope>
</reference>
<proteinExistence type="predicted"/>
<organism evidence="1 2">
    <name type="scientific">Argiope bruennichi</name>
    <name type="common">Wasp spider</name>
    <name type="synonym">Aranea bruennichi</name>
    <dbReference type="NCBI Taxonomy" id="94029"/>
    <lineage>
        <taxon>Eukaryota</taxon>
        <taxon>Metazoa</taxon>
        <taxon>Ecdysozoa</taxon>
        <taxon>Arthropoda</taxon>
        <taxon>Chelicerata</taxon>
        <taxon>Arachnida</taxon>
        <taxon>Araneae</taxon>
        <taxon>Araneomorphae</taxon>
        <taxon>Entelegynae</taxon>
        <taxon>Araneoidea</taxon>
        <taxon>Araneidae</taxon>
        <taxon>Argiope</taxon>
    </lineage>
</organism>
<dbReference type="EMBL" id="JABXBU010002228">
    <property type="protein sequence ID" value="KAF8769795.1"/>
    <property type="molecule type" value="Genomic_DNA"/>
</dbReference>
<keyword evidence="2" id="KW-1185">Reference proteome</keyword>
<protein>
    <submittedName>
        <fullName evidence="1">Uncharacterized protein</fullName>
    </submittedName>
</protein>
<evidence type="ECO:0000313" key="2">
    <source>
        <dbReference type="Proteomes" id="UP000807504"/>
    </source>
</evidence>
<sequence length="101" mass="11584">MELCDTCIFTFIFYVTECVAILHHAKLKSSASFSLALKKRLLDHLIIPQWAIRVAYGHIPMPFQTLLFEFQTRMLSKADTCISKKPLQDGIEMISVGKHRT</sequence>
<dbReference type="AlphaFoldDB" id="A0A8T0ECJ2"/>
<accession>A0A8T0ECJ2</accession>
<comment type="caution">
    <text evidence="1">The sequence shown here is derived from an EMBL/GenBank/DDBJ whole genome shotgun (WGS) entry which is preliminary data.</text>
</comment>
<gene>
    <name evidence="1" type="ORF">HNY73_017404</name>
</gene>
<evidence type="ECO:0000313" key="1">
    <source>
        <dbReference type="EMBL" id="KAF8769795.1"/>
    </source>
</evidence>